<dbReference type="EMBL" id="BAABCJ010000001">
    <property type="protein sequence ID" value="GAA3696139.1"/>
    <property type="molecule type" value="Genomic_DNA"/>
</dbReference>
<dbReference type="InterPro" id="IPR022183">
    <property type="entry name" value="DUF3710"/>
</dbReference>
<feature type="region of interest" description="Disordered" evidence="1">
    <location>
        <begin position="198"/>
        <end position="253"/>
    </location>
</feature>
<feature type="compositionally biased region" description="Basic and acidic residues" evidence="1">
    <location>
        <begin position="235"/>
        <end position="247"/>
    </location>
</feature>
<accession>A0ABP7CTL2</accession>
<proteinExistence type="predicted"/>
<dbReference type="Pfam" id="PF12502">
    <property type="entry name" value="DUF3710"/>
    <property type="match status" value="1"/>
</dbReference>
<feature type="compositionally biased region" description="Low complexity" evidence="1">
    <location>
        <begin position="221"/>
        <end position="233"/>
    </location>
</feature>
<keyword evidence="3" id="KW-1185">Reference proteome</keyword>
<protein>
    <submittedName>
        <fullName evidence="2">DUF3710 domain-containing protein</fullName>
    </submittedName>
</protein>
<dbReference type="Proteomes" id="UP001501536">
    <property type="component" value="Unassembled WGS sequence"/>
</dbReference>
<evidence type="ECO:0000313" key="2">
    <source>
        <dbReference type="EMBL" id="GAA3696139.1"/>
    </source>
</evidence>
<comment type="caution">
    <text evidence="2">The sequence shown here is derived from an EMBL/GenBank/DDBJ whole genome shotgun (WGS) entry which is preliminary data.</text>
</comment>
<organism evidence="2 3">
    <name type="scientific">Zhihengliuella alba</name>
    <dbReference type="NCBI Taxonomy" id="547018"/>
    <lineage>
        <taxon>Bacteria</taxon>
        <taxon>Bacillati</taxon>
        <taxon>Actinomycetota</taxon>
        <taxon>Actinomycetes</taxon>
        <taxon>Micrococcales</taxon>
        <taxon>Micrococcaceae</taxon>
        <taxon>Zhihengliuella</taxon>
    </lineage>
</organism>
<reference evidence="3" key="1">
    <citation type="journal article" date="2019" name="Int. J. Syst. Evol. Microbiol.">
        <title>The Global Catalogue of Microorganisms (GCM) 10K type strain sequencing project: providing services to taxonomists for standard genome sequencing and annotation.</title>
        <authorList>
            <consortium name="The Broad Institute Genomics Platform"/>
            <consortium name="The Broad Institute Genome Sequencing Center for Infectious Disease"/>
            <person name="Wu L."/>
            <person name="Ma J."/>
        </authorList>
    </citation>
    <scope>NUCLEOTIDE SEQUENCE [LARGE SCALE GENOMIC DNA]</scope>
    <source>
        <strain evidence="3">JCM 16961</strain>
    </source>
</reference>
<name>A0ABP7CTL2_9MICC</name>
<evidence type="ECO:0000313" key="3">
    <source>
        <dbReference type="Proteomes" id="UP001501536"/>
    </source>
</evidence>
<gene>
    <name evidence="2" type="ORF">GCM10022377_06160</name>
</gene>
<sequence length="253" mass="26908">MIFKRRKAAEPAQTTEPDEADAEREAGSDGADQESAARLSGPFDGDELTDRGGYIDLGSLLIEPVEGMQLRLEVEDKTKRVIAVALELDGSRLQLQTFAAPKSEQLWPGIQQQITASIEKQGGRVDKVSGRFGEELVARVPAKRPDGTAGFMVARFLGYDGGRWFLRGVIGGPAALDRAKAQALEEIMARAVVIRGDQPMPPSELLPLKVPEGAVARQPSEGAGPAEEAGATGSRDGDGPEPPERGPETTQIG</sequence>
<feature type="region of interest" description="Disordered" evidence="1">
    <location>
        <begin position="1"/>
        <end position="47"/>
    </location>
</feature>
<dbReference type="RefSeq" id="WP_344879786.1">
    <property type="nucleotide sequence ID" value="NZ_BAABCJ010000001.1"/>
</dbReference>
<evidence type="ECO:0000256" key="1">
    <source>
        <dbReference type="SAM" id="MobiDB-lite"/>
    </source>
</evidence>